<evidence type="ECO:0000256" key="1">
    <source>
        <dbReference type="SAM" id="MobiDB-lite"/>
    </source>
</evidence>
<accession>I1R8H9</accession>
<dbReference type="AlphaFoldDB" id="I1R8H9"/>
<feature type="region of interest" description="Disordered" evidence="1">
    <location>
        <begin position="135"/>
        <end position="155"/>
    </location>
</feature>
<reference evidence="3" key="2">
    <citation type="submission" date="2018-04" db="EMBL/GenBank/DDBJ databases">
        <title>OglaRS2 (Oryza glaberrima Reference Sequence Version 2).</title>
        <authorList>
            <person name="Zhang J."/>
            <person name="Kudrna D."/>
            <person name="Lee S."/>
            <person name="Talag J."/>
            <person name="Rajasekar S."/>
            <person name="Wing R.A."/>
        </authorList>
    </citation>
    <scope>NUCLEOTIDE SEQUENCE [LARGE SCALE GENOMIC DNA]</scope>
    <source>
        <strain evidence="3">cv. IRGC 96717</strain>
    </source>
</reference>
<dbReference type="EnsemblPlants" id="ORGLA12G0183500.1">
    <property type="protein sequence ID" value="ORGLA12G0183500.1"/>
    <property type="gene ID" value="ORGLA12G0183500"/>
</dbReference>
<dbReference type="OMA" id="WWANSME"/>
<evidence type="ECO:0000313" key="2">
    <source>
        <dbReference type="EnsemblPlants" id="ORGLA12G0183500.1"/>
    </source>
</evidence>
<evidence type="ECO:0000313" key="3">
    <source>
        <dbReference type="Proteomes" id="UP000007306"/>
    </source>
</evidence>
<protein>
    <submittedName>
        <fullName evidence="2">Uncharacterized protein</fullName>
    </submittedName>
</protein>
<dbReference type="Gramene" id="ORGLA12G0183500.1">
    <property type="protein sequence ID" value="ORGLA12G0183500.1"/>
    <property type="gene ID" value="ORGLA12G0183500"/>
</dbReference>
<dbReference type="Proteomes" id="UP000007306">
    <property type="component" value="Unassembled WGS sequence"/>
</dbReference>
<organism evidence="2 3">
    <name type="scientific">Oryza glaberrima</name>
    <name type="common">African rice</name>
    <dbReference type="NCBI Taxonomy" id="4538"/>
    <lineage>
        <taxon>Eukaryota</taxon>
        <taxon>Viridiplantae</taxon>
        <taxon>Streptophyta</taxon>
        <taxon>Embryophyta</taxon>
        <taxon>Tracheophyta</taxon>
        <taxon>Spermatophyta</taxon>
        <taxon>Magnoliopsida</taxon>
        <taxon>Liliopsida</taxon>
        <taxon>Poales</taxon>
        <taxon>Poaceae</taxon>
        <taxon>BOP clade</taxon>
        <taxon>Oryzoideae</taxon>
        <taxon>Oryzeae</taxon>
        <taxon>Oryzinae</taxon>
        <taxon>Oryza</taxon>
    </lineage>
</organism>
<reference evidence="2" key="1">
    <citation type="submission" date="2015-06" db="UniProtKB">
        <authorList>
            <consortium name="EnsemblPlants"/>
        </authorList>
    </citation>
    <scope>IDENTIFICATION</scope>
</reference>
<dbReference type="HOGENOM" id="CLU_1799507_0_0_1"/>
<sequence>ALSQAISMGGLSRGGNVDIAYSPPMDMDARKALEEIIRNHIWRVWWANSMEGVMGKRGTRGRYQEKKEIATFTRTIGVVGTPTTFHSSFHLDRDGAKSDHAYEGITNHFPCSEDDGFPRGSVVVLAVRGEAELRRHHGGDEVKRREERGEGKQMK</sequence>
<keyword evidence="3" id="KW-1185">Reference proteome</keyword>
<proteinExistence type="predicted"/>
<name>I1R8H9_ORYGL</name>